<organism evidence="2 3">
    <name type="scientific">Laccaria amethystina LaAM-08-1</name>
    <dbReference type="NCBI Taxonomy" id="1095629"/>
    <lineage>
        <taxon>Eukaryota</taxon>
        <taxon>Fungi</taxon>
        <taxon>Dikarya</taxon>
        <taxon>Basidiomycota</taxon>
        <taxon>Agaricomycotina</taxon>
        <taxon>Agaricomycetes</taxon>
        <taxon>Agaricomycetidae</taxon>
        <taxon>Agaricales</taxon>
        <taxon>Agaricineae</taxon>
        <taxon>Hydnangiaceae</taxon>
        <taxon>Laccaria</taxon>
    </lineage>
</organism>
<feature type="transmembrane region" description="Helical" evidence="1">
    <location>
        <begin position="7"/>
        <end position="26"/>
    </location>
</feature>
<gene>
    <name evidence="2" type="ORF">K443DRAFT_518058</name>
</gene>
<evidence type="ECO:0000256" key="1">
    <source>
        <dbReference type="SAM" id="Phobius"/>
    </source>
</evidence>
<name>A0A0C9Y322_9AGAR</name>
<keyword evidence="3" id="KW-1185">Reference proteome</keyword>
<accession>A0A0C9Y322</accession>
<dbReference type="HOGENOM" id="CLU_072843_0_0_1"/>
<dbReference type="Proteomes" id="UP000054477">
    <property type="component" value="Unassembled WGS sequence"/>
</dbReference>
<protein>
    <submittedName>
        <fullName evidence="2">Uncharacterized protein</fullName>
    </submittedName>
</protein>
<evidence type="ECO:0000313" key="2">
    <source>
        <dbReference type="EMBL" id="KIK02488.1"/>
    </source>
</evidence>
<proteinExistence type="predicted"/>
<dbReference type="STRING" id="1095629.A0A0C9Y322"/>
<keyword evidence="1" id="KW-1133">Transmembrane helix</keyword>
<reference evidence="2 3" key="1">
    <citation type="submission" date="2014-04" db="EMBL/GenBank/DDBJ databases">
        <authorList>
            <consortium name="DOE Joint Genome Institute"/>
            <person name="Kuo A."/>
            <person name="Kohler A."/>
            <person name="Nagy L.G."/>
            <person name="Floudas D."/>
            <person name="Copeland A."/>
            <person name="Barry K.W."/>
            <person name="Cichocki N."/>
            <person name="Veneault-Fourrey C."/>
            <person name="LaButti K."/>
            <person name="Lindquist E.A."/>
            <person name="Lipzen A."/>
            <person name="Lundell T."/>
            <person name="Morin E."/>
            <person name="Murat C."/>
            <person name="Sun H."/>
            <person name="Tunlid A."/>
            <person name="Henrissat B."/>
            <person name="Grigoriev I.V."/>
            <person name="Hibbett D.S."/>
            <person name="Martin F."/>
            <person name="Nordberg H.P."/>
            <person name="Cantor M.N."/>
            <person name="Hua S.X."/>
        </authorList>
    </citation>
    <scope>NUCLEOTIDE SEQUENCE [LARGE SCALE GENOMIC DNA]</scope>
    <source>
        <strain evidence="2 3">LaAM-08-1</strain>
    </source>
</reference>
<sequence>MLPRREIFATPLILHILFAAVTIWRARNNYRVIVAVVLNDFNYIEPRGLLRQNGFWSWCWMFAAAIFDYHLIKTFGSALYDFITGHLWLRLRYGFRETEVVFRTPSNAAWQSSLLRATSHRFLVEDPGCTSHCPPWKLCYTASADAYHLANEGVFDLKNWELSVWHRNRHSQWTVLKVQTPSRGLDILQEKLQSLGKDEFSAELEVILRTILSAAVVEPEARDIFKIIENIFQEEGLDFRELWAEVETEEERRLNQLFQLYFP</sequence>
<dbReference type="AlphaFoldDB" id="A0A0C9Y322"/>
<dbReference type="OrthoDB" id="5421757at2759"/>
<reference evidence="3" key="2">
    <citation type="submission" date="2015-01" db="EMBL/GenBank/DDBJ databases">
        <title>Evolutionary Origins and Diversification of the Mycorrhizal Mutualists.</title>
        <authorList>
            <consortium name="DOE Joint Genome Institute"/>
            <consortium name="Mycorrhizal Genomics Consortium"/>
            <person name="Kohler A."/>
            <person name="Kuo A."/>
            <person name="Nagy L.G."/>
            <person name="Floudas D."/>
            <person name="Copeland A."/>
            <person name="Barry K.W."/>
            <person name="Cichocki N."/>
            <person name="Veneault-Fourrey C."/>
            <person name="LaButti K."/>
            <person name="Lindquist E.A."/>
            <person name="Lipzen A."/>
            <person name="Lundell T."/>
            <person name="Morin E."/>
            <person name="Murat C."/>
            <person name="Riley R."/>
            <person name="Ohm R."/>
            <person name="Sun H."/>
            <person name="Tunlid A."/>
            <person name="Henrissat B."/>
            <person name="Grigoriev I.V."/>
            <person name="Hibbett D.S."/>
            <person name="Martin F."/>
        </authorList>
    </citation>
    <scope>NUCLEOTIDE SEQUENCE [LARGE SCALE GENOMIC DNA]</scope>
    <source>
        <strain evidence="3">LaAM-08-1</strain>
    </source>
</reference>
<keyword evidence="1" id="KW-0472">Membrane</keyword>
<evidence type="ECO:0000313" key="3">
    <source>
        <dbReference type="Proteomes" id="UP000054477"/>
    </source>
</evidence>
<dbReference type="EMBL" id="KN838592">
    <property type="protein sequence ID" value="KIK02488.1"/>
    <property type="molecule type" value="Genomic_DNA"/>
</dbReference>
<keyword evidence="1" id="KW-0812">Transmembrane</keyword>